<keyword evidence="2" id="KW-0732">Signal</keyword>
<feature type="chain" id="PRO_5025496880" evidence="2">
    <location>
        <begin position="30"/>
        <end position="107"/>
    </location>
</feature>
<evidence type="ECO:0000313" key="3">
    <source>
        <dbReference type="EMBL" id="NDW44547.1"/>
    </source>
</evidence>
<evidence type="ECO:0000256" key="2">
    <source>
        <dbReference type="SAM" id="SignalP"/>
    </source>
</evidence>
<dbReference type="RefSeq" id="WP_164128529.1">
    <property type="nucleotide sequence ID" value="NZ_JAAGOX010000010.1"/>
</dbReference>
<dbReference type="EMBL" id="JAAGOX010000010">
    <property type="protein sequence ID" value="NDW44547.1"/>
    <property type="molecule type" value="Genomic_DNA"/>
</dbReference>
<name>A0A6B2NPR5_9RHOB</name>
<feature type="signal peptide" evidence="2">
    <location>
        <begin position="1"/>
        <end position="29"/>
    </location>
</feature>
<organism evidence="3">
    <name type="scientific">Ruegeria sp. PrR005</name>
    <dbReference type="NCBI Taxonomy" id="2706882"/>
    <lineage>
        <taxon>Bacteria</taxon>
        <taxon>Pseudomonadati</taxon>
        <taxon>Pseudomonadota</taxon>
        <taxon>Alphaproteobacteria</taxon>
        <taxon>Rhodobacterales</taxon>
        <taxon>Roseobacteraceae</taxon>
        <taxon>Ruegeria</taxon>
    </lineage>
</organism>
<gene>
    <name evidence="3" type="ORF">G0P99_06220</name>
</gene>
<feature type="region of interest" description="Disordered" evidence="1">
    <location>
        <begin position="34"/>
        <end position="53"/>
    </location>
</feature>
<sequence>MRKYAGKMWISLALMLALSALFLPQAANAEGQPTDAFAVQHETAGSHDTSGPDPNLCHKVATCETPVIPQLWQKAFPAETTGKLAVALNLSGLASVTPEAHLPPPKA</sequence>
<evidence type="ECO:0000256" key="1">
    <source>
        <dbReference type="SAM" id="MobiDB-lite"/>
    </source>
</evidence>
<comment type="caution">
    <text evidence="3">The sequence shown here is derived from an EMBL/GenBank/DDBJ whole genome shotgun (WGS) entry which is preliminary data.</text>
</comment>
<protein>
    <submittedName>
        <fullName evidence="3">Uncharacterized protein</fullName>
    </submittedName>
</protein>
<accession>A0A6B2NPR5</accession>
<reference evidence="3" key="1">
    <citation type="submission" date="2020-02" db="EMBL/GenBank/DDBJ databases">
        <title>Delineation of the pyrene-degrading pathway in Roseobacter clade bacteria by genomic analysis.</title>
        <authorList>
            <person name="Zhou H."/>
            <person name="Wang H."/>
        </authorList>
    </citation>
    <scope>NUCLEOTIDE SEQUENCE</scope>
    <source>
        <strain evidence="3">PrR005</strain>
    </source>
</reference>
<dbReference type="AlphaFoldDB" id="A0A6B2NPR5"/>
<proteinExistence type="predicted"/>